<dbReference type="EMBL" id="HBIP01017806">
    <property type="protein sequence ID" value="CAE0495416.1"/>
    <property type="molecule type" value="Transcribed_RNA"/>
</dbReference>
<gene>
    <name evidence="2" type="ORF">DTER00134_LOCUS10483</name>
    <name evidence="3" type="ORF">DTER00134_LOCUS10489</name>
    <name evidence="4" type="ORF">DTER00134_LOCUS10492</name>
    <name evidence="5" type="ORF">DTER00134_LOCUS10493</name>
</gene>
<evidence type="ECO:0000313" key="2">
    <source>
        <dbReference type="EMBL" id="CAE0495410.1"/>
    </source>
</evidence>
<feature type="region of interest" description="Disordered" evidence="1">
    <location>
        <begin position="72"/>
        <end position="94"/>
    </location>
</feature>
<sequence>MKASSVVRHTKVLGVSLVLHRFEGPPSTPMRNKKHGSKAPTAEEGMPLLLNTPGTPLPVSLHVAAQLLQPMTPSLPPQDIPLPAPPAAAAKASLASKKSGTFSLDLPAAAPEPPKPMITELPPRGMDWQTAEMEFGRAVTLTLHANPPAPAPPEQPLGVTLVTSVLSEVEEEEEQEEEGGRHRGRAGDTVVRLLLLPSIKLDTPLPLRRSPTQPQERISALEAKLHQGQYLFEGLVIGDAMDTERLYVPNGVGYLVISAHGLEPGFCKVQLLDIKNYKPPKPGR</sequence>
<accession>A0A6S8JZJ2</accession>
<name>A0A6S8JZJ2_DUNTE</name>
<dbReference type="EMBL" id="HBIP01017809">
    <property type="protein sequence ID" value="CAE0495419.1"/>
    <property type="molecule type" value="Transcribed_RNA"/>
</dbReference>
<feature type="compositionally biased region" description="Pro residues" evidence="1">
    <location>
        <begin position="73"/>
        <end position="86"/>
    </location>
</feature>
<organism evidence="4">
    <name type="scientific">Dunaliella tertiolecta</name>
    <name type="common">Green alga</name>
    <dbReference type="NCBI Taxonomy" id="3047"/>
    <lineage>
        <taxon>Eukaryota</taxon>
        <taxon>Viridiplantae</taxon>
        <taxon>Chlorophyta</taxon>
        <taxon>core chlorophytes</taxon>
        <taxon>Chlorophyceae</taxon>
        <taxon>CS clade</taxon>
        <taxon>Chlamydomonadales</taxon>
        <taxon>Dunaliellaceae</taxon>
        <taxon>Dunaliella</taxon>
    </lineage>
</organism>
<protein>
    <submittedName>
        <fullName evidence="4">Uncharacterized protein</fullName>
    </submittedName>
</protein>
<feature type="region of interest" description="Disordered" evidence="1">
    <location>
        <begin position="23"/>
        <end position="53"/>
    </location>
</feature>
<dbReference type="EMBL" id="HBIP01017799">
    <property type="protein sequence ID" value="CAE0495410.1"/>
    <property type="molecule type" value="Transcribed_RNA"/>
</dbReference>
<evidence type="ECO:0000256" key="1">
    <source>
        <dbReference type="SAM" id="MobiDB-lite"/>
    </source>
</evidence>
<dbReference type="AlphaFoldDB" id="A0A6S8JZJ2"/>
<proteinExistence type="predicted"/>
<evidence type="ECO:0000313" key="4">
    <source>
        <dbReference type="EMBL" id="CAE0495419.1"/>
    </source>
</evidence>
<dbReference type="EMBL" id="HBIP01017810">
    <property type="protein sequence ID" value="CAE0495420.1"/>
    <property type="molecule type" value="Transcribed_RNA"/>
</dbReference>
<evidence type="ECO:0000313" key="5">
    <source>
        <dbReference type="EMBL" id="CAE0495420.1"/>
    </source>
</evidence>
<evidence type="ECO:0000313" key="3">
    <source>
        <dbReference type="EMBL" id="CAE0495416.1"/>
    </source>
</evidence>
<reference evidence="4" key="1">
    <citation type="submission" date="2021-01" db="EMBL/GenBank/DDBJ databases">
        <authorList>
            <person name="Corre E."/>
            <person name="Pelletier E."/>
            <person name="Niang G."/>
            <person name="Scheremetjew M."/>
            <person name="Finn R."/>
            <person name="Kale V."/>
            <person name="Holt S."/>
            <person name="Cochrane G."/>
            <person name="Meng A."/>
            <person name="Brown T."/>
            <person name="Cohen L."/>
        </authorList>
    </citation>
    <scope>NUCLEOTIDE SEQUENCE</scope>
    <source>
        <strain evidence="4">CCMP1320</strain>
    </source>
</reference>